<gene>
    <name evidence="8" type="ORF">SAMN05421852_11612</name>
</gene>
<dbReference type="AlphaFoldDB" id="A0A1I3T6N3"/>
<dbReference type="InterPro" id="IPR019858">
    <property type="entry name" value="CRISPR-assoc_Cas1_HMARI/TNEAP"/>
</dbReference>
<keyword evidence="9" id="KW-1185">Reference proteome</keyword>
<dbReference type="GO" id="GO:0016787">
    <property type="term" value="F:hydrolase activity"/>
    <property type="evidence" value="ECO:0007669"/>
    <property type="project" value="UniProtKB-KW"/>
</dbReference>
<keyword evidence="7" id="KW-0238">DNA-binding</keyword>
<dbReference type="Gene3D" id="1.20.120.920">
    <property type="entry name" value="CRISPR-associated endonuclease Cas1, C-terminal domain"/>
    <property type="match status" value="1"/>
</dbReference>
<keyword evidence="3" id="KW-0255">Endonuclease</keyword>
<sequence>MTYYQILDEFMKRDFPEFLIQKRTRRPPKNPMNSLLSYLNSLLYVTIIEQLRQTPLHPTISYLHSTKVKRLSLALDISEIFKPVIVDRLILRMITLRMLDHTCFEERDKGCFLTTIGKQKVIKEYQRKLNSTFFHRQKNKIFSYLQLIRHECTKLVQHFSQQKSYQSFRIWW</sequence>
<evidence type="ECO:0000256" key="7">
    <source>
        <dbReference type="ARBA" id="ARBA00023125"/>
    </source>
</evidence>
<dbReference type="Pfam" id="PF01867">
    <property type="entry name" value="Cas_Cas1"/>
    <property type="match status" value="1"/>
</dbReference>
<keyword evidence="5" id="KW-0460">Magnesium</keyword>
<accession>A0A1I3T6N3</accession>
<dbReference type="GO" id="GO:0051607">
    <property type="term" value="P:defense response to virus"/>
    <property type="evidence" value="ECO:0007669"/>
    <property type="project" value="UniProtKB-KW"/>
</dbReference>
<dbReference type="InterPro" id="IPR042206">
    <property type="entry name" value="CRISPR-assoc_Cas1_C"/>
</dbReference>
<dbReference type="NCBIfam" id="TIGR00287">
    <property type="entry name" value="cas1"/>
    <property type="match status" value="1"/>
</dbReference>
<keyword evidence="6" id="KW-0051">Antiviral defense</keyword>
<dbReference type="GO" id="GO:0046872">
    <property type="term" value="F:metal ion binding"/>
    <property type="evidence" value="ECO:0007669"/>
    <property type="project" value="UniProtKB-KW"/>
</dbReference>
<evidence type="ECO:0000256" key="2">
    <source>
        <dbReference type="ARBA" id="ARBA00022723"/>
    </source>
</evidence>
<evidence type="ECO:0000256" key="5">
    <source>
        <dbReference type="ARBA" id="ARBA00022842"/>
    </source>
</evidence>
<dbReference type="GO" id="GO:0004520">
    <property type="term" value="F:DNA endonuclease activity"/>
    <property type="evidence" value="ECO:0007669"/>
    <property type="project" value="InterPro"/>
</dbReference>
<proteinExistence type="predicted"/>
<evidence type="ECO:0000256" key="6">
    <source>
        <dbReference type="ARBA" id="ARBA00023118"/>
    </source>
</evidence>
<dbReference type="STRING" id="46223.SAMN05421852_11612"/>
<keyword evidence="2" id="KW-0479">Metal-binding</keyword>
<organism evidence="8 9">
    <name type="scientific">Thermoflavimicrobium dichotomicum</name>
    <dbReference type="NCBI Taxonomy" id="46223"/>
    <lineage>
        <taxon>Bacteria</taxon>
        <taxon>Bacillati</taxon>
        <taxon>Bacillota</taxon>
        <taxon>Bacilli</taxon>
        <taxon>Bacillales</taxon>
        <taxon>Thermoactinomycetaceae</taxon>
        <taxon>Thermoflavimicrobium</taxon>
    </lineage>
</organism>
<dbReference type="Proteomes" id="UP000199545">
    <property type="component" value="Unassembled WGS sequence"/>
</dbReference>
<dbReference type="PANTHER" id="PTHR43219:SF2">
    <property type="entry name" value="CRISPR-ASSOCIATED ENDONUCLEASE CAS1"/>
    <property type="match status" value="1"/>
</dbReference>
<evidence type="ECO:0000256" key="4">
    <source>
        <dbReference type="ARBA" id="ARBA00022801"/>
    </source>
</evidence>
<dbReference type="GO" id="GO:0003677">
    <property type="term" value="F:DNA binding"/>
    <property type="evidence" value="ECO:0007669"/>
    <property type="project" value="UniProtKB-KW"/>
</dbReference>
<evidence type="ECO:0000256" key="1">
    <source>
        <dbReference type="ARBA" id="ARBA00022722"/>
    </source>
</evidence>
<dbReference type="EMBL" id="FORR01000016">
    <property type="protein sequence ID" value="SFJ66152.1"/>
    <property type="molecule type" value="Genomic_DNA"/>
</dbReference>
<dbReference type="InterPro" id="IPR002729">
    <property type="entry name" value="CRISPR-assoc_Cas1"/>
</dbReference>
<keyword evidence="4" id="KW-0378">Hydrolase</keyword>
<dbReference type="PANTHER" id="PTHR43219">
    <property type="entry name" value="CRISPR-ASSOCIATED ENDONUCLEASE CAS1"/>
    <property type="match status" value="1"/>
</dbReference>
<evidence type="ECO:0000313" key="9">
    <source>
        <dbReference type="Proteomes" id="UP000199545"/>
    </source>
</evidence>
<protein>
    <submittedName>
        <fullName evidence="8">CRISP-associated protein Cas1</fullName>
    </submittedName>
</protein>
<evidence type="ECO:0000256" key="3">
    <source>
        <dbReference type="ARBA" id="ARBA00022759"/>
    </source>
</evidence>
<dbReference type="GO" id="GO:0043571">
    <property type="term" value="P:maintenance of CRISPR repeat elements"/>
    <property type="evidence" value="ECO:0007669"/>
    <property type="project" value="InterPro"/>
</dbReference>
<name>A0A1I3T6N3_9BACL</name>
<reference evidence="8 9" key="1">
    <citation type="submission" date="2016-10" db="EMBL/GenBank/DDBJ databases">
        <authorList>
            <person name="de Groot N.N."/>
        </authorList>
    </citation>
    <scope>NUCLEOTIDE SEQUENCE [LARGE SCALE GENOMIC DNA]</scope>
    <source>
        <strain evidence="8 9">DSM 44778</strain>
    </source>
</reference>
<evidence type="ECO:0000313" key="8">
    <source>
        <dbReference type="EMBL" id="SFJ66152.1"/>
    </source>
</evidence>
<keyword evidence="1" id="KW-0540">Nuclease</keyword>